<evidence type="ECO:0000256" key="1">
    <source>
        <dbReference type="SAM" id="Phobius"/>
    </source>
</evidence>
<dbReference type="EMBL" id="KN735414">
    <property type="protein sequence ID" value="KIH56672.1"/>
    <property type="molecule type" value="Genomic_DNA"/>
</dbReference>
<dbReference type="Proteomes" id="UP000054047">
    <property type="component" value="Unassembled WGS sequence"/>
</dbReference>
<dbReference type="Pfam" id="PF10321">
    <property type="entry name" value="7TM_GPCR_Srt"/>
    <property type="match status" value="1"/>
</dbReference>
<protein>
    <recommendedName>
        <fullName evidence="4">7TM GPCR serpentine receptor class x (Srx) domain-containing protein</fullName>
    </recommendedName>
</protein>
<keyword evidence="1" id="KW-0812">Transmembrane</keyword>
<dbReference type="OrthoDB" id="5842676at2759"/>
<evidence type="ECO:0000313" key="3">
    <source>
        <dbReference type="Proteomes" id="UP000054047"/>
    </source>
</evidence>
<gene>
    <name evidence="2" type="ORF">ANCDUO_13144</name>
</gene>
<sequence length="66" mass="7640">MTGQESLSYVNVYHAVNNVIVAITTTFLYFYLCIKLYFKTRSAASKVGRFQKQVCLRDFTRIAVNH</sequence>
<feature type="transmembrane region" description="Helical" evidence="1">
    <location>
        <begin position="12"/>
        <end position="32"/>
    </location>
</feature>
<dbReference type="AlphaFoldDB" id="A0A0C2D3P1"/>
<accession>A0A0C2D3P1</accession>
<reference evidence="2 3" key="1">
    <citation type="submission" date="2013-12" db="EMBL/GenBank/DDBJ databases">
        <title>Draft genome of the parsitic nematode Ancylostoma duodenale.</title>
        <authorList>
            <person name="Mitreva M."/>
        </authorList>
    </citation>
    <scope>NUCLEOTIDE SEQUENCE [LARGE SCALE GENOMIC DNA]</scope>
    <source>
        <strain evidence="2 3">Zhejiang</strain>
    </source>
</reference>
<evidence type="ECO:0008006" key="4">
    <source>
        <dbReference type="Google" id="ProtNLM"/>
    </source>
</evidence>
<organism evidence="2 3">
    <name type="scientific">Ancylostoma duodenale</name>
    <dbReference type="NCBI Taxonomy" id="51022"/>
    <lineage>
        <taxon>Eukaryota</taxon>
        <taxon>Metazoa</taxon>
        <taxon>Ecdysozoa</taxon>
        <taxon>Nematoda</taxon>
        <taxon>Chromadorea</taxon>
        <taxon>Rhabditida</taxon>
        <taxon>Rhabditina</taxon>
        <taxon>Rhabditomorpha</taxon>
        <taxon>Strongyloidea</taxon>
        <taxon>Ancylostomatidae</taxon>
        <taxon>Ancylostomatinae</taxon>
        <taxon>Ancylostoma</taxon>
    </lineage>
</organism>
<keyword evidence="1" id="KW-0472">Membrane</keyword>
<name>A0A0C2D3P1_9BILA</name>
<evidence type="ECO:0000313" key="2">
    <source>
        <dbReference type="EMBL" id="KIH56672.1"/>
    </source>
</evidence>
<keyword evidence="3" id="KW-1185">Reference proteome</keyword>
<keyword evidence="1" id="KW-1133">Transmembrane helix</keyword>
<dbReference type="InterPro" id="IPR019425">
    <property type="entry name" value="7TM_GPCR_serpentine_rcpt_Srt"/>
</dbReference>
<proteinExistence type="predicted"/>